<evidence type="ECO:0008006" key="4">
    <source>
        <dbReference type="Google" id="ProtNLM"/>
    </source>
</evidence>
<sequence length="94" mass="11198">MKHQGLNLTKISSKKDFKMPQLLGLIFIFFRGRFFVSRRETRKRAHSQLLSENDKSPKPLKLADRQLLKYQIFTHGLKPPKIAFKRTFLQNREI</sequence>
<reference evidence="3" key="1">
    <citation type="submission" date="2022-11" db="EMBL/GenBank/DDBJ databases">
        <title>Streptococcus macedonicus and Acinetobacter baumannii: co-inhabitants of the cheese production environment.</title>
        <authorList>
            <person name="Johnson J."/>
            <person name="Curtin C."/>
            <person name="Waite-Cusic J."/>
        </authorList>
    </citation>
    <scope>NUCLEOTIDE SEQUENCE [LARGE SCALE GENOMIC DNA]</scope>
    <source>
        <strain evidence="3">E28</strain>
    </source>
</reference>
<reference evidence="3" key="2">
    <citation type="submission" date="2023-07" db="EMBL/GenBank/DDBJ databases">
        <title>Streptococcus macedonicus and Acinetobacter baumannii: co-inhabitants of the cheese production environment.</title>
        <authorList>
            <person name="Johnson J."/>
            <person name="Curtin C."/>
            <person name="Waite-Cusic J."/>
        </authorList>
    </citation>
    <scope>NUCLEOTIDE SEQUENCE [LARGE SCALE GENOMIC DNA]</scope>
    <source>
        <strain evidence="3">E28</strain>
    </source>
</reference>
<evidence type="ECO:0000256" key="1">
    <source>
        <dbReference type="SAM" id="Phobius"/>
    </source>
</evidence>
<feature type="transmembrane region" description="Helical" evidence="1">
    <location>
        <begin position="20"/>
        <end position="36"/>
    </location>
</feature>
<keyword evidence="3" id="KW-1185">Reference proteome</keyword>
<evidence type="ECO:0000313" key="2">
    <source>
        <dbReference type="EMBL" id="MCW8678957.1"/>
    </source>
</evidence>
<keyword evidence="1" id="KW-0812">Transmembrane</keyword>
<proteinExistence type="predicted"/>
<keyword evidence="1" id="KW-0472">Membrane</keyword>
<evidence type="ECO:0000313" key="3">
    <source>
        <dbReference type="Proteomes" id="UP001209889"/>
    </source>
</evidence>
<comment type="caution">
    <text evidence="2">The sequence shown here is derived from an EMBL/GenBank/DDBJ whole genome shotgun (WGS) entry which is preliminary data.</text>
</comment>
<organism evidence="2 3">
    <name type="scientific">Streptococcus macedonicus</name>
    <name type="common">Streptococcus gallolyticus macedonicus</name>
    <dbReference type="NCBI Taxonomy" id="59310"/>
    <lineage>
        <taxon>Bacteria</taxon>
        <taxon>Bacillati</taxon>
        <taxon>Bacillota</taxon>
        <taxon>Bacilli</taxon>
        <taxon>Lactobacillales</taxon>
        <taxon>Streptococcaceae</taxon>
        <taxon>Streptococcus</taxon>
    </lineage>
</organism>
<dbReference type="RefSeq" id="WP_265615458.1">
    <property type="nucleotide sequence ID" value="NZ_JAPHIY010000086.1"/>
</dbReference>
<gene>
    <name evidence="2" type="ORF">OQH01_10855</name>
</gene>
<name>A0ABT3PGQ1_STRMC</name>
<accession>A0ABT3PGQ1</accession>
<protein>
    <recommendedName>
        <fullName evidence="4">Transposase</fullName>
    </recommendedName>
</protein>
<dbReference type="Proteomes" id="UP001209889">
    <property type="component" value="Unassembled WGS sequence"/>
</dbReference>
<keyword evidence="1" id="KW-1133">Transmembrane helix</keyword>
<dbReference type="EMBL" id="JAPHJC010000086">
    <property type="protein sequence ID" value="MCW8678957.1"/>
    <property type="molecule type" value="Genomic_DNA"/>
</dbReference>